<sequence>MASNSTSPTISTTSSSGNSEEDLQQKMDERRQKRMLSNRESARRSRMRKQKHLDDLMAQVTLLRNENNQILSRMHVTTQHYLSLEAENATLRAQIMELTARLQSLTEMLGYMQDLSGFCMDPVEQYPDPLLRPWDVPLMNQPITASADIFQY</sequence>
<evidence type="ECO:0000256" key="5">
    <source>
        <dbReference type="ARBA" id="ARBA00023242"/>
    </source>
</evidence>
<name>A0A5K0ZRX2_9MAGN</name>
<evidence type="ECO:0000256" key="7">
    <source>
        <dbReference type="SAM" id="MobiDB-lite"/>
    </source>
</evidence>
<evidence type="ECO:0000256" key="4">
    <source>
        <dbReference type="ARBA" id="ARBA00023163"/>
    </source>
</evidence>
<gene>
    <name evidence="9" type="ORF">NYM_LOCUS12263</name>
</gene>
<evidence type="ECO:0000313" key="9">
    <source>
        <dbReference type="EMBL" id="VVV92197.1"/>
    </source>
</evidence>
<dbReference type="Pfam" id="PF00170">
    <property type="entry name" value="bZIP_1"/>
    <property type="match status" value="1"/>
</dbReference>
<keyword evidence="6" id="KW-0175">Coiled coil</keyword>
<keyword evidence="2" id="KW-0805">Transcription regulation</keyword>
<dbReference type="AlphaFoldDB" id="A0A5K0ZRX2"/>
<evidence type="ECO:0000256" key="3">
    <source>
        <dbReference type="ARBA" id="ARBA00023125"/>
    </source>
</evidence>
<accession>A0A5K0ZRX2</accession>
<dbReference type="PANTHER" id="PTHR45764:SF38">
    <property type="entry name" value="BZIP TRANSCRIPTION FACTOR 44"/>
    <property type="match status" value="1"/>
</dbReference>
<dbReference type="FunFam" id="1.20.5.170:FF:000020">
    <property type="entry name" value="BZIP transcription factor"/>
    <property type="match status" value="1"/>
</dbReference>
<comment type="subcellular location">
    <subcellularLocation>
        <location evidence="1">Nucleus</location>
    </subcellularLocation>
</comment>
<dbReference type="OrthoDB" id="551672at2759"/>
<keyword evidence="3" id="KW-0238">DNA-binding</keyword>
<feature type="domain" description="BZIP" evidence="8">
    <location>
        <begin position="28"/>
        <end position="91"/>
    </location>
</feature>
<feature type="coiled-coil region" evidence="6">
    <location>
        <begin position="53"/>
        <end position="108"/>
    </location>
</feature>
<dbReference type="Gene3D" id="1.20.5.170">
    <property type="match status" value="1"/>
</dbReference>
<dbReference type="GO" id="GO:0046982">
    <property type="term" value="F:protein heterodimerization activity"/>
    <property type="evidence" value="ECO:0007669"/>
    <property type="project" value="UniProtKB-ARBA"/>
</dbReference>
<feature type="compositionally biased region" description="Low complexity" evidence="7">
    <location>
        <begin position="1"/>
        <end position="18"/>
    </location>
</feature>
<proteinExistence type="predicted"/>
<evidence type="ECO:0000256" key="1">
    <source>
        <dbReference type="ARBA" id="ARBA00004123"/>
    </source>
</evidence>
<organism evidence="9">
    <name type="scientific">Nymphaea colorata</name>
    <name type="common">pocket water lily</name>
    <dbReference type="NCBI Taxonomy" id="210225"/>
    <lineage>
        <taxon>Eukaryota</taxon>
        <taxon>Viridiplantae</taxon>
        <taxon>Streptophyta</taxon>
        <taxon>Embryophyta</taxon>
        <taxon>Tracheophyta</taxon>
        <taxon>Spermatophyta</taxon>
        <taxon>Magnoliopsida</taxon>
        <taxon>Nymphaeales</taxon>
        <taxon>Nymphaeaceae</taxon>
        <taxon>Nymphaea</taxon>
    </lineage>
</organism>
<dbReference type="PANTHER" id="PTHR45764">
    <property type="entry name" value="BZIP TRANSCRIPTION FACTOR 44"/>
    <property type="match status" value="1"/>
</dbReference>
<dbReference type="GO" id="GO:0003700">
    <property type="term" value="F:DNA-binding transcription factor activity"/>
    <property type="evidence" value="ECO:0007669"/>
    <property type="project" value="InterPro"/>
</dbReference>
<dbReference type="InterPro" id="IPR046347">
    <property type="entry name" value="bZIP_sf"/>
</dbReference>
<dbReference type="GO" id="GO:0005634">
    <property type="term" value="C:nucleus"/>
    <property type="evidence" value="ECO:0007669"/>
    <property type="project" value="UniProtKB-SubCell"/>
</dbReference>
<dbReference type="InterPro" id="IPR045314">
    <property type="entry name" value="bZIP_plant_GBF1"/>
</dbReference>
<dbReference type="CDD" id="cd14702">
    <property type="entry name" value="bZIP_plant_GBF1"/>
    <property type="match status" value="1"/>
</dbReference>
<evidence type="ECO:0000259" key="8">
    <source>
        <dbReference type="PROSITE" id="PS50217"/>
    </source>
</evidence>
<keyword evidence="4" id="KW-0804">Transcription</keyword>
<dbReference type="PROSITE" id="PS50217">
    <property type="entry name" value="BZIP"/>
    <property type="match status" value="1"/>
</dbReference>
<evidence type="ECO:0000256" key="6">
    <source>
        <dbReference type="SAM" id="Coils"/>
    </source>
</evidence>
<dbReference type="OMA" id="CINQPIM"/>
<feature type="region of interest" description="Disordered" evidence="7">
    <location>
        <begin position="1"/>
        <end position="51"/>
    </location>
</feature>
<protein>
    <recommendedName>
        <fullName evidence="8">BZIP domain-containing protein</fullName>
    </recommendedName>
</protein>
<dbReference type="SUPFAM" id="SSF57959">
    <property type="entry name" value="Leucine zipper domain"/>
    <property type="match status" value="1"/>
</dbReference>
<dbReference type="EMBL" id="LR721780">
    <property type="protein sequence ID" value="VVV92197.1"/>
    <property type="molecule type" value="Genomic_DNA"/>
</dbReference>
<dbReference type="SMART" id="SM00338">
    <property type="entry name" value="BRLZ"/>
    <property type="match status" value="1"/>
</dbReference>
<reference evidence="9" key="1">
    <citation type="submission" date="2019-09" db="EMBL/GenBank/DDBJ databases">
        <authorList>
            <person name="Zhang L."/>
        </authorList>
    </citation>
    <scope>NUCLEOTIDE SEQUENCE</scope>
</reference>
<dbReference type="GO" id="GO:0000976">
    <property type="term" value="F:transcription cis-regulatory region binding"/>
    <property type="evidence" value="ECO:0007669"/>
    <property type="project" value="TreeGrafter"/>
</dbReference>
<keyword evidence="5" id="KW-0539">Nucleus</keyword>
<dbReference type="PROSITE" id="PS00036">
    <property type="entry name" value="BZIP_BASIC"/>
    <property type="match status" value="1"/>
</dbReference>
<dbReference type="Gramene" id="NC2G0010000.1">
    <property type="protein sequence ID" value="NC2G0010000.1:cds"/>
    <property type="gene ID" value="NC2G0010000"/>
</dbReference>
<evidence type="ECO:0000256" key="2">
    <source>
        <dbReference type="ARBA" id="ARBA00023015"/>
    </source>
</evidence>
<dbReference type="GO" id="GO:0045893">
    <property type="term" value="P:positive regulation of DNA-templated transcription"/>
    <property type="evidence" value="ECO:0007669"/>
    <property type="project" value="TreeGrafter"/>
</dbReference>
<dbReference type="InterPro" id="IPR004827">
    <property type="entry name" value="bZIP"/>
</dbReference>